<sequence length="640" mass="64769">MKARAKCSLAIALAALSACAKEAGEARAPDPAERGLALLEAGDYVRAAESLRAAYRAAPSQELRLALARALIAAGDPGAALRALAEDAPESSADDMLRAAALFHLGRYDEARAAAGAAAAGPYAGRAALIAARVAHLEGARAEARAALARALRLGGEARGEAWLFRARLALEDGALAAARAAARRASEAGAGARAVEAVEIEALIREGDFGAARAALRAREKRPGVSDPYTDYLHAMLAAAQDDAREAVRRAGAAEPFLTGEPRGRVFLALIRAWAGGRAQAEALFASAAARAPGDPLAGEAEARFFIEAGRPDAAERAARRLAAARPPEARATARLLLVEIAARRGALDAAFARALEGGQAGAPGPGPAAMLLGPYAAPARAQSERRARSLAWLAAGDALARESEAEEIAGALAALAPYADDPLTDALAGALLLRAGDEAGARVRLEAAAAAPGFWAPLARLVALAPGEAGPRLDAFIAANPDHAPARLERARLLQAQGRAGAARDALAPAADGLAHDAAGARLYAALLDETGDEDGLQAFADALRRRDPAGAGTIAALAAAGRHEAAAGAARRALAAGAGDATTIAAYARAMREIGRGAEAAAFLRALAAGRPALAEEASRWAAFARSGGADAEGDGS</sequence>
<accession>A0A239PSJ8</accession>
<feature type="signal peptide" evidence="1">
    <location>
        <begin position="1"/>
        <end position="20"/>
    </location>
</feature>
<dbReference type="Proteomes" id="UP000198346">
    <property type="component" value="Unassembled WGS sequence"/>
</dbReference>
<name>A0A239PSJ8_9PROT</name>
<dbReference type="Gene3D" id="1.25.40.10">
    <property type="entry name" value="Tetratricopeptide repeat domain"/>
    <property type="match status" value="2"/>
</dbReference>
<evidence type="ECO:0000313" key="2">
    <source>
        <dbReference type="EMBL" id="SNT73261.1"/>
    </source>
</evidence>
<dbReference type="AlphaFoldDB" id="A0A239PSJ8"/>
<dbReference type="RefSeq" id="WP_089412140.1">
    <property type="nucleotide sequence ID" value="NZ_FZQA01000003.1"/>
</dbReference>
<organism evidence="2 3">
    <name type="scientific">Amphiplicatus metriothermophilus</name>
    <dbReference type="NCBI Taxonomy" id="1519374"/>
    <lineage>
        <taxon>Bacteria</taxon>
        <taxon>Pseudomonadati</taxon>
        <taxon>Pseudomonadota</taxon>
        <taxon>Alphaproteobacteria</taxon>
        <taxon>Parvularculales</taxon>
        <taxon>Parvularculaceae</taxon>
        <taxon>Amphiplicatus</taxon>
    </lineage>
</organism>
<evidence type="ECO:0000256" key="1">
    <source>
        <dbReference type="SAM" id="SignalP"/>
    </source>
</evidence>
<dbReference type="PROSITE" id="PS51257">
    <property type="entry name" value="PROKAR_LIPOPROTEIN"/>
    <property type="match status" value="1"/>
</dbReference>
<reference evidence="2 3" key="1">
    <citation type="submission" date="2017-07" db="EMBL/GenBank/DDBJ databases">
        <authorList>
            <person name="Sun Z.S."/>
            <person name="Albrecht U."/>
            <person name="Echele G."/>
            <person name="Lee C.C."/>
        </authorList>
    </citation>
    <scope>NUCLEOTIDE SEQUENCE [LARGE SCALE GENOMIC DNA]</scope>
    <source>
        <strain evidence="2 3">CGMCC 1.12710</strain>
    </source>
</reference>
<keyword evidence="1" id="KW-0732">Signal</keyword>
<gene>
    <name evidence="2" type="ORF">SAMN06297382_1659</name>
</gene>
<protein>
    <recommendedName>
        <fullName evidence="4">Tetratricopeptide repeat-containing protein</fullName>
    </recommendedName>
</protein>
<evidence type="ECO:0008006" key="4">
    <source>
        <dbReference type="Google" id="ProtNLM"/>
    </source>
</evidence>
<dbReference type="InterPro" id="IPR011990">
    <property type="entry name" value="TPR-like_helical_dom_sf"/>
</dbReference>
<feature type="chain" id="PRO_5012037453" description="Tetratricopeptide repeat-containing protein" evidence="1">
    <location>
        <begin position="21"/>
        <end position="640"/>
    </location>
</feature>
<dbReference type="EMBL" id="FZQA01000003">
    <property type="protein sequence ID" value="SNT73261.1"/>
    <property type="molecule type" value="Genomic_DNA"/>
</dbReference>
<keyword evidence="3" id="KW-1185">Reference proteome</keyword>
<proteinExistence type="predicted"/>
<dbReference type="SUPFAM" id="SSF48452">
    <property type="entry name" value="TPR-like"/>
    <property type="match status" value="1"/>
</dbReference>
<evidence type="ECO:0000313" key="3">
    <source>
        <dbReference type="Proteomes" id="UP000198346"/>
    </source>
</evidence>